<feature type="region of interest" description="Disordered" evidence="2">
    <location>
        <begin position="610"/>
        <end position="725"/>
    </location>
</feature>
<evidence type="ECO:0000256" key="2">
    <source>
        <dbReference type="SAM" id="MobiDB-lite"/>
    </source>
</evidence>
<feature type="compositionally biased region" description="Low complexity" evidence="2">
    <location>
        <begin position="9"/>
        <end position="24"/>
    </location>
</feature>
<name>A9UU75_MONBE</name>
<dbReference type="InterPro" id="IPR013087">
    <property type="entry name" value="Znf_C2H2_type"/>
</dbReference>
<feature type="compositionally biased region" description="Polar residues" evidence="2">
    <location>
        <begin position="679"/>
        <end position="698"/>
    </location>
</feature>
<feature type="compositionally biased region" description="Basic residues" evidence="2">
    <location>
        <begin position="708"/>
        <end position="719"/>
    </location>
</feature>
<dbReference type="EMBL" id="CH991545">
    <property type="protein sequence ID" value="EDQ91373.1"/>
    <property type="molecule type" value="Genomic_DNA"/>
</dbReference>
<dbReference type="SMART" id="SM00355">
    <property type="entry name" value="ZnF_C2H2"/>
    <property type="match status" value="2"/>
</dbReference>
<keyword evidence="1" id="KW-0862">Zinc</keyword>
<organism evidence="4 5">
    <name type="scientific">Monosiga brevicollis</name>
    <name type="common">Choanoflagellate</name>
    <dbReference type="NCBI Taxonomy" id="81824"/>
    <lineage>
        <taxon>Eukaryota</taxon>
        <taxon>Choanoflagellata</taxon>
        <taxon>Craspedida</taxon>
        <taxon>Salpingoecidae</taxon>
        <taxon>Monosiga</taxon>
    </lineage>
</organism>
<keyword evidence="1" id="KW-0479">Metal-binding</keyword>
<evidence type="ECO:0000256" key="1">
    <source>
        <dbReference type="PROSITE-ProRule" id="PRU00042"/>
    </source>
</evidence>
<feature type="domain" description="C2H2-type" evidence="3">
    <location>
        <begin position="722"/>
        <end position="752"/>
    </location>
</feature>
<dbReference type="AlphaFoldDB" id="A9UU75"/>
<dbReference type="GeneID" id="5888956"/>
<dbReference type="InParanoid" id="A9UU75"/>
<dbReference type="PROSITE" id="PS50157">
    <property type="entry name" value="ZINC_FINGER_C2H2_2"/>
    <property type="match status" value="2"/>
</dbReference>
<feature type="region of interest" description="Disordered" evidence="2">
    <location>
        <begin position="348"/>
        <end position="367"/>
    </location>
</feature>
<protein>
    <recommendedName>
        <fullName evidence="3">C2H2-type domain-containing protein</fullName>
    </recommendedName>
</protein>
<dbReference type="Pfam" id="PF00096">
    <property type="entry name" value="zf-C2H2"/>
    <property type="match status" value="1"/>
</dbReference>
<sequence>MPPAALSGPVPSSTSHLSLPSLDSTGSGSSNDVHHAHKMNLVTDPVVMQQMAAEETITAMEAHVSCSMNLQRQADQHAAARQQAELIKNSALTQALNGNCTQNVVEEHQRADSEAQMHAQLEVAARQKAQAHAHAAQTLDSALEEQVIRLQTDPQTTILASAATTLPANVVPLPEAVDTLGASSNHAFRMPGLQPDANSNMDGLAMANPDTALSNVGDPSTPLGTLSHASTPSVNNAAVVDPHVHASAAMGSLANPASTASFDDLTALSETAPPPSVMGVGTGVGMGSPSFAASALPTTDATSAPIMSDLLPTINAGQSTEPLASSSAGKALDDMILSKPALSASSVASSASNSTTGHGRGPSATDSGVNLAGLAAVTTATGSTSLSHPSPNLVSLASSSLLPTFGSNVASSSSANMTSNSNMGFAGGMGLPTVTATQSTHIMDQADAAIAQAQAIADLNGMDQPLLNAGQTPLSSDALSILGNRMGSSVVTTNADLDSIMLQMHEEASVQSIAEALDGKIPSMPSIPAGTDVPGVRETLDRIMTRRAHAQLRLLSGSSGAAPPIPTATTTVGSGLLSSSGTTASTFAPADDFAKPLPFTGLRRSARMAAKGLPSKNPPPSSHVASKRAPSKGSGGHAGAGGQRRPSAGKRGHGASVHAVAGKRGPSSGSMVAGKRGPTASNRSGQANLPTSTATRSGSGEPAAKQSKSARRKARRSSKYPRECPAPGCDKIFSSSAGFYYHVRTVHNANKNAALDCPVRGCGKSFRSAPGLEYHLQKHKEGQITDDNGKLLLCDDTKIAKKTAMTRRRNGSLKATEACDLASNDQF</sequence>
<evidence type="ECO:0000313" key="5">
    <source>
        <dbReference type="Proteomes" id="UP000001357"/>
    </source>
</evidence>
<accession>A9UU75</accession>
<dbReference type="GO" id="GO:0008270">
    <property type="term" value="F:zinc ion binding"/>
    <property type="evidence" value="ECO:0007669"/>
    <property type="project" value="UniProtKB-KW"/>
</dbReference>
<dbReference type="STRING" id="81824.A9UU75"/>
<reference evidence="4 5" key="1">
    <citation type="journal article" date="2008" name="Nature">
        <title>The genome of the choanoflagellate Monosiga brevicollis and the origin of metazoans.</title>
        <authorList>
            <consortium name="JGI Sequencing"/>
            <person name="King N."/>
            <person name="Westbrook M.J."/>
            <person name="Young S.L."/>
            <person name="Kuo A."/>
            <person name="Abedin M."/>
            <person name="Chapman J."/>
            <person name="Fairclough S."/>
            <person name="Hellsten U."/>
            <person name="Isogai Y."/>
            <person name="Letunic I."/>
            <person name="Marr M."/>
            <person name="Pincus D."/>
            <person name="Putnam N."/>
            <person name="Rokas A."/>
            <person name="Wright K.J."/>
            <person name="Zuzow R."/>
            <person name="Dirks W."/>
            <person name="Good M."/>
            <person name="Goodstein D."/>
            <person name="Lemons D."/>
            <person name="Li W."/>
            <person name="Lyons J.B."/>
            <person name="Morris A."/>
            <person name="Nichols S."/>
            <person name="Richter D.J."/>
            <person name="Salamov A."/>
            <person name="Bork P."/>
            <person name="Lim W.A."/>
            <person name="Manning G."/>
            <person name="Miller W.T."/>
            <person name="McGinnis W."/>
            <person name="Shapiro H."/>
            <person name="Tjian R."/>
            <person name="Grigoriev I.V."/>
            <person name="Rokhsar D."/>
        </authorList>
    </citation>
    <scope>NUCLEOTIDE SEQUENCE [LARGE SCALE GENOMIC DNA]</scope>
    <source>
        <strain evidence="5">MX1 / ATCC 50154</strain>
    </source>
</reference>
<dbReference type="OMA" id="QSTHIMD"/>
<dbReference type="Proteomes" id="UP000001357">
    <property type="component" value="Unassembled WGS sequence"/>
</dbReference>
<evidence type="ECO:0000313" key="4">
    <source>
        <dbReference type="EMBL" id="EDQ91373.1"/>
    </source>
</evidence>
<keyword evidence="1" id="KW-0863">Zinc-finger</keyword>
<dbReference type="KEGG" id="mbr:MONBRDRAFT_23700"/>
<dbReference type="RefSeq" id="XP_001743795.1">
    <property type="nucleotide sequence ID" value="XM_001743743.1"/>
</dbReference>
<feature type="region of interest" description="Disordered" evidence="2">
    <location>
        <begin position="1"/>
        <end position="34"/>
    </location>
</feature>
<proteinExistence type="predicted"/>
<feature type="domain" description="C2H2-type" evidence="3">
    <location>
        <begin position="755"/>
        <end position="784"/>
    </location>
</feature>
<gene>
    <name evidence="4" type="ORF">MONBRDRAFT_23700</name>
</gene>
<dbReference type="Gene3D" id="3.30.160.60">
    <property type="entry name" value="Classic Zinc Finger"/>
    <property type="match status" value="1"/>
</dbReference>
<keyword evidence="5" id="KW-1185">Reference proteome</keyword>
<dbReference type="PROSITE" id="PS00028">
    <property type="entry name" value="ZINC_FINGER_C2H2_1"/>
    <property type="match status" value="2"/>
</dbReference>
<evidence type="ECO:0000259" key="3">
    <source>
        <dbReference type="PROSITE" id="PS50157"/>
    </source>
</evidence>
<feature type="compositionally biased region" description="Gly residues" evidence="2">
    <location>
        <begin position="633"/>
        <end position="642"/>
    </location>
</feature>